<evidence type="ECO:0000256" key="4">
    <source>
        <dbReference type="ARBA" id="ARBA00022679"/>
    </source>
</evidence>
<evidence type="ECO:0000256" key="7">
    <source>
        <dbReference type="ARBA" id="ARBA00022840"/>
    </source>
</evidence>
<comment type="subunit">
    <text evidence="10">Monomer.</text>
</comment>
<dbReference type="Gene3D" id="3.40.50.300">
    <property type="entry name" value="P-loop containing nucleotide triphosphate hydrolases"/>
    <property type="match status" value="1"/>
</dbReference>
<keyword evidence="6 10" id="KW-0547">Nucleotide-binding</keyword>
<dbReference type="InterPro" id="IPR039657">
    <property type="entry name" value="Dimethylallyltransferase"/>
</dbReference>
<keyword evidence="4 10" id="KW-0808">Transferase</keyword>
<evidence type="ECO:0000256" key="5">
    <source>
        <dbReference type="ARBA" id="ARBA00022694"/>
    </source>
</evidence>
<dbReference type="InterPro" id="IPR018022">
    <property type="entry name" value="IPT"/>
</dbReference>
<feature type="region of interest" description="Interaction with substrate tRNA" evidence="10">
    <location>
        <begin position="39"/>
        <end position="42"/>
    </location>
</feature>
<feature type="site" description="Interaction with substrate tRNA" evidence="10">
    <location>
        <position position="103"/>
    </location>
</feature>
<evidence type="ECO:0000256" key="13">
    <source>
        <dbReference type="RuleBase" id="RU003785"/>
    </source>
</evidence>
<dbReference type="EMBL" id="JAXAFJ010000002">
    <property type="protein sequence ID" value="MDX6805561.1"/>
    <property type="molecule type" value="Genomic_DNA"/>
</dbReference>
<evidence type="ECO:0000256" key="12">
    <source>
        <dbReference type="RuleBase" id="RU003784"/>
    </source>
</evidence>
<dbReference type="HAMAP" id="MF_00185">
    <property type="entry name" value="IPP_trans"/>
    <property type="match status" value="1"/>
</dbReference>
<comment type="function">
    <text evidence="2 10 12">Catalyzes the transfer of a dimethylallyl group onto the adenine at position 37 in tRNAs that read codons beginning with uridine, leading to the formation of N6-(dimethylallyl)adenosine (i(6)A).</text>
</comment>
<comment type="caution">
    <text evidence="14">The sequence shown here is derived from an EMBL/GenBank/DDBJ whole genome shotgun (WGS) entry which is preliminary data.</text>
</comment>
<sequence length="297" mass="32902">MAVGQGRRIILLAGPTASGKSALAVRWAQACGGVVVNADSMQVYSDLRVLTARPDPEEERRTPHMLYGHVDGAKPYSVALWLDDVRRLLAGTDPRPLIFVGGTGLYLQALIEGLSEVPPIDEAVREHWRGQSALRSAADLHGELARRDTAAAERIRASDTQRILRALEVVESTGRSLLEWQSEVSPALVQAGERFLLIPERYDIRVSIAERFRTMISAGGLDEVLILLQRGLDPSLPVMRAIGVAPLAAHLEGQLRLDEAVERAITDSRQYAKRQTTWMRNRFADWQPAPRFFENAV</sequence>
<evidence type="ECO:0000256" key="6">
    <source>
        <dbReference type="ARBA" id="ARBA00022741"/>
    </source>
</evidence>
<reference evidence="14 15" key="1">
    <citation type="submission" date="2023-11" db="EMBL/GenBank/DDBJ databases">
        <authorList>
            <person name="Bao R."/>
        </authorList>
    </citation>
    <scope>NUCLEOTIDE SEQUENCE [LARGE SCALE GENOMIC DNA]</scope>
    <source>
        <strain evidence="14 15">PJ23</strain>
    </source>
</reference>
<evidence type="ECO:0000256" key="1">
    <source>
        <dbReference type="ARBA" id="ARBA00001946"/>
    </source>
</evidence>
<feature type="site" description="Interaction with substrate tRNA" evidence="10">
    <location>
        <position position="125"/>
    </location>
</feature>
<dbReference type="InterPro" id="IPR027417">
    <property type="entry name" value="P-loop_NTPase"/>
</dbReference>
<evidence type="ECO:0000256" key="10">
    <source>
        <dbReference type="HAMAP-Rule" id="MF_00185"/>
    </source>
</evidence>
<evidence type="ECO:0000256" key="3">
    <source>
        <dbReference type="ARBA" id="ARBA00005842"/>
    </source>
</evidence>
<dbReference type="Proteomes" id="UP001274321">
    <property type="component" value="Unassembled WGS sequence"/>
</dbReference>
<evidence type="ECO:0000256" key="2">
    <source>
        <dbReference type="ARBA" id="ARBA00003213"/>
    </source>
</evidence>
<comment type="caution">
    <text evidence="10">Lacks conserved residue(s) required for the propagation of feature annotation.</text>
</comment>
<feature type="region of interest" description="Interaction with substrate tRNA" evidence="10">
    <location>
        <begin position="161"/>
        <end position="165"/>
    </location>
</feature>
<evidence type="ECO:0000313" key="14">
    <source>
        <dbReference type="EMBL" id="MDX6805561.1"/>
    </source>
</evidence>
<keyword evidence="8 10" id="KW-0460">Magnesium</keyword>
<dbReference type="PANTHER" id="PTHR11088">
    <property type="entry name" value="TRNA DIMETHYLALLYLTRANSFERASE"/>
    <property type="match status" value="1"/>
</dbReference>
<feature type="binding site" evidence="10">
    <location>
        <begin position="14"/>
        <end position="21"/>
    </location>
    <ligand>
        <name>ATP</name>
        <dbReference type="ChEBI" id="CHEBI:30616"/>
    </ligand>
</feature>
<evidence type="ECO:0000256" key="9">
    <source>
        <dbReference type="ARBA" id="ARBA00049563"/>
    </source>
</evidence>
<dbReference type="PANTHER" id="PTHR11088:SF60">
    <property type="entry name" value="TRNA DIMETHYLALLYLTRANSFERASE"/>
    <property type="match status" value="1"/>
</dbReference>
<feature type="binding site" evidence="10">
    <location>
        <begin position="16"/>
        <end position="21"/>
    </location>
    <ligand>
        <name>substrate</name>
    </ligand>
</feature>
<dbReference type="SUPFAM" id="SSF52540">
    <property type="entry name" value="P-loop containing nucleoside triphosphate hydrolases"/>
    <property type="match status" value="1"/>
</dbReference>
<dbReference type="EC" id="2.5.1.75" evidence="10"/>
<accession>A0ABU4RS29</accession>
<dbReference type="GO" id="GO:0052381">
    <property type="term" value="F:tRNA dimethylallyltransferase activity"/>
    <property type="evidence" value="ECO:0007669"/>
    <property type="project" value="UniProtKB-EC"/>
</dbReference>
<keyword evidence="5 10" id="KW-0819">tRNA processing</keyword>
<keyword evidence="7 10" id="KW-0067">ATP-binding</keyword>
<dbReference type="RefSeq" id="WP_319843671.1">
    <property type="nucleotide sequence ID" value="NZ_JAXAFJ010000002.1"/>
</dbReference>
<evidence type="ECO:0000256" key="11">
    <source>
        <dbReference type="RuleBase" id="RU003783"/>
    </source>
</evidence>
<proteinExistence type="inferred from homology"/>
<protein>
    <recommendedName>
        <fullName evidence="10">tRNA dimethylallyltransferase</fullName>
        <ecNumber evidence="10">2.5.1.75</ecNumber>
    </recommendedName>
    <alternativeName>
        <fullName evidence="10">Dimethylallyl diphosphate:tRNA dimethylallyltransferase</fullName>
        <shortName evidence="10">DMAPP:tRNA dimethylallyltransferase</shortName>
        <shortName evidence="10">DMATase</shortName>
    </alternativeName>
    <alternativeName>
        <fullName evidence="10">Isopentenyl-diphosphate:tRNA isopentenyltransferase</fullName>
        <shortName evidence="10">IPP transferase</shortName>
        <shortName evidence="10">IPPT</shortName>
        <shortName evidence="10">IPTase</shortName>
    </alternativeName>
</protein>
<dbReference type="NCBIfam" id="TIGR00174">
    <property type="entry name" value="miaA"/>
    <property type="match status" value="1"/>
</dbReference>
<gene>
    <name evidence="10 14" type="primary">miaA</name>
    <name evidence="14" type="ORF">SCD90_05755</name>
</gene>
<dbReference type="Gene3D" id="1.10.20.140">
    <property type="match status" value="1"/>
</dbReference>
<dbReference type="Pfam" id="PF01715">
    <property type="entry name" value="IPPT"/>
    <property type="match status" value="1"/>
</dbReference>
<name>A0ABU4RS29_9HYPH</name>
<evidence type="ECO:0000256" key="8">
    <source>
        <dbReference type="ARBA" id="ARBA00022842"/>
    </source>
</evidence>
<comment type="catalytic activity">
    <reaction evidence="9 10 11">
        <text>adenosine(37) in tRNA + dimethylallyl diphosphate = N(6)-dimethylallyladenosine(37) in tRNA + diphosphate</text>
        <dbReference type="Rhea" id="RHEA:26482"/>
        <dbReference type="Rhea" id="RHEA-COMP:10162"/>
        <dbReference type="Rhea" id="RHEA-COMP:10375"/>
        <dbReference type="ChEBI" id="CHEBI:33019"/>
        <dbReference type="ChEBI" id="CHEBI:57623"/>
        <dbReference type="ChEBI" id="CHEBI:74411"/>
        <dbReference type="ChEBI" id="CHEBI:74415"/>
        <dbReference type="EC" id="2.5.1.75"/>
    </reaction>
</comment>
<organism evidence="14 15">
    <name type="scientific">Terrihabitans rhizophilus</name>
    <dbReference type="NCBI Taxonomy" id="3092662"/>
    <lineage>
        <taxon>Bacteria</taxon>
        <taxon>Pseudomonadati</taxon>
        <taxon>Pseudomonadota</taxon>
        <taxon>Alphaproteobacteria</taxon>
        <taxon>Hyphomicrobiales</taxon>
        <taxon>Terrihabitans</taxon>
    </lineage>
</organism>
<comment type="similarity">
    <text evidence="3 10 13">Belongs to the IPP transferase family.</text>
</comment>
<evidence type="ECO:0000313" key="15">
    <source>
        <dbReference type="Proteomes" id="UP001274321"/>
    </source>
</evidence>
<comment type="cofactor">
    <cofactor evidence="1 10">
        <name>Mg(2+)</name>
        <dbReference type="ChEBI" id="CHEBI:18420"/>
    </cofactor>
</comment>
<keyword evidence="15" id="KW-1185">Reference proteome</keyword>